<accession>F2NPK0</accession>
<dbReference type="Gene3D" id="3.40.50.1980">
    <property type="entry name" value="Nitrogenase molybdenum iron protein domain"/>
    <property type="match status" value="2"/>
</dbReference>
<dbReference type="InterPro" id="IPR051030">
    <property type="entry name" value="Vitamin_B12-ABC_binding"/>
</dbReference>
<evidence type="ECO:0000259" key="2">
    <source>
        <dbReference type="PROSITE" id="PS50983"/>
    </source>
</evidence>
<keyword evidence="1" id="KW-0732">Signal</keyword>
<evidence type="ECO:0000313" key="4">
    <source>
        <dbReference type="Proteomes" id="UP000007030"/>
    </source>
</evidence>
<dbReference type="KEGG" id="mhd:Marky_1766"/>
<sequence length="257" mass="28037">MRLVSLAASNTEIVWSLGCTDWLVGMDNHSDFPPGLERVERVGPDLEVDLDRVAALKPDLVLASLSVPGMERVVAGLEARGLPHLVLDPESLEDVYASIRRVAGALGVARRGEAVVRGMQAEIAAARARLPAWERPPRVMVEWWPRPPIAAARRSWVTGLLEALGARNAFAHLDARSAPLTDAEIEAAAPDVITVSWCGVKRLRPEVVRARTHAIPALRYNRVYPLPEAYLGRPGPRLAEGARRLAEILEGWPCGSK</sequence>
<organism evidence="3 4">
    <name type="scientific">Marinithermus hydrothermalis (strain DSM 14884 / JCM 11576 / T1)</name>
    <dbReference type="NCBI Taxonomy" id="869210"/>
    <lineage>
        <taxon>Bacteria</taxon>
        <taxon>Thermotogati</taxon>
        <taxon>Deinococcota</taxon>
        <taxon>Deinococci</taxon>
        <taxon>Thermales</taxon>
        <taxon>Thermaceae</taxon>
        <taxon>Marinithermus</taxon>
    </lineage>
</organism>
<dbReference type="PANTHER" id="PTHR42860:SF2">
    <property type="entry name" value="BLL4160 PROTEIN"/>
    <property type="match status" value="1"/>
</dbReference>
<dbReference type="EMBL" id="CP002630">
    <property type="protein sequence ID" value="AEB12501.1"/>
    <property type="molecule type" value="Genomic_DNA"/>
</dbReference>
<reference evidence="3 4" key="1">
    <citation type="journal article" date="2012" name="Stand. Genomic Sci.">
        <title>Complete genome sequence of the aerobic, heterotroph Marinithermus hydrothermalis type strain (T1(T)) from a deep-sea hydrothermal vent chimney.</title>
        <authorList>
            <person name="Copeland A."/>
            <person name="Gu W."/>
            <person name="Yasawong M."/>
            <person name="Lapidus A."/>
            <person name="Lucas S."/>
            <person name="Deshpande S."/>
            <person name="Pagani I."/>
            <person name="Tapia R."/>
            <person name="Cheng J.F."/>
            <person name="Goodwin L.A."/>
            <person name="Pitluck S."/>
            <person name="Liolios K."/>
            <person name="Ivanova N."/>
            <person name="Mavromatis K."/>
            <person name="Mikhailova N."/>
            <person name="Pati A."/>
            <person name="Chen A."/>
            <person name="Palaniappan K."/>
            <person name="Land M."/>
            <person name="Pan C."/>
            <person name="Brambilla E.M."/>
            <person name="Rohde M."/>
            <person name="Tindall B.J."/>
            <person name="Sikorski J."/>
            <person name="Goker M."/>
            <person name="Detter J.C."/>
            <person name="Bristow J."/>
            <person name="Eisen J.A."/>
            <person name="Markowitz V."/>
            <person name="Hugenholtz P."/>
            <person name="Kyrpides N.C."/>
            <person name="Klenk H.P."/>
            <person name="Woyke T."/>
        </authorList>
    </citation>
    <scope>NUCLEOTIDE SEQUENCE [LARGE SCALE GENOMIC DNA]</scope>
    <source>
        <strain evidence="4">DSM 14884 / JCM 11576 / T1</strain>
    </source>
</reference>
<dbReference type="NCBIfam" id="NF038402">
    <property type="entry name" value="TroA_like"/>
    <property type="match status" value="1"/>
</dbReference>
<dbReference type="Proteomes" id="UP000007030">
    <property type="component" value="Chromosome"/>
</dbReference>
<protein>
    <submittedName>
        <fullName evidence="3">ABC-type transporter, periplasmic subunit</fullName>
    </submittedName>
</protein>
<dbReference type="OrthoDB" id="9816357at2"/>
<dbReference type="PROSITE" id="PS50983">
    <property type="entry name" value="FE_B12_PBP"/>
    <property type="match status" value="1"/>
</dbReference>
<evidence type="ECO:0000313" key="3">
    <source>
        <dbReference type="EMBL" id="AEB12501.1"/>
    </source>
</evidence>
<dbReference type="HOGENOM" id="CLU_038034_2_8_0"/>
<dbReference type="SUPFAM" id="SSF53807">
    <property type="entry name" value="Helical backbone' metal receptor"/>
    <property type="match status" value="1"/>
</dbReference>
<dbReference type="RefSeq" id="WP_013704547.1">
    <property type="nucleotide sequence ID" value="NC_015387.1"/>
</dbReference>
<dbReference type="PANTHER" id="PTHR42860">
    <property type="entry name" value="VITAMIN B12-BINDING PROTEIN"/>
    <property type="match status" value="1"/>
</dbReference>
<dbReference type="InterPro" id="IPR054828">
    <property type="entry name" value="Vit_B12_bind_prot"/>
</dbReference>
<dbReference type="AlphaFoldDB" id="F2NPK0"/>
<evidence type="ECO:0000256" key="1">
    <source>
        <dbReference type="ARBA" id="ARBA00022729"/>
    </source>
</evidence>
<dbReference type="CDD" id="cd01144">
    <property type="entry name" value="BtuF"/>
    <property type="match status" value="1"/>
</dbReference>
<gene>
    <name evidence="3" type="ordered locus">Marky_1766</name>
</gene>
<feature type="domain" description="Fe/B12 periplasmic-binding" evidence="2">
    <location>
        <begin position="2"/>
        <end position="253"/>
    </location>
</feature>
<name>F2NPK0_MARHT</name>
<keyword evidence="4" id="KW-1185">Reference proteome</keyword>
<proteinExistence type="predicted"/>
<dbReference type="InterPro" id="IPR002491">
    <property type="entry name" value="ABC_transptr_periplasmic_BD"/>
</dbReference>
<dbReference type="STRING" id="869210.Marky_1766"/>
<dbReference type="eggNOG" id="COG0614">
    <property type="taxonomic scope" value="Bacteria"/>
</dbReference>
<dbReference type="Pfam" id="PF01497">
    <property type="entry name" value="Peripla_BP_2"/>
    <property type="match status" value="1"/>
</dbReference>